<dbReference type="Gene3D" id="3.40.50.12780">
    <property type="entry name" value="N-terminal domain of ligase-like"/>
    <property type="match status" value="1"/>
</dbReference>
<evidence type="ECO:0000256" key="1">
    <source>
        <dbReference type="SAM" id="MobiDB-lite"/>
    </source>
</evidence>
<dbReference type="EMBL" id="WWCR01000014">
    <property type="protein sequence ID" value="MYM73436.1"/>
    <property type="molecule type" value="Genomic_DNA"/>
</dbReference>
<name>A0A7X4H184_9BURK</name>
<reference evidence="3 4" key="1">
    <citation type="submission" date="2019-12" db="EMBL/GenBank/DDBJ databases">
        <title>Novel species isolated from a subtropical stream in China.</title>
        <authorList>
            <person name="Lu H."/>
        </authorList>
    </citation>
    <scope>NUCLEOTIDE SEQUENCE [LARGE SCALE GENOMIC DNA]</scope>
    <source>
        <strain evidence="3 4">FT134W</strain>
    </source>
</reference>
<dbReference type="Proteomes" id="UP000469734">
    <property type="component" value="Unassembled WGS sequence"/>
</dbReference>
<evidence type="ECO:0000259" key="2">
    <source>
        <dbReference type="Pfam" id="PF00501"/>
    </source>
</evidence>
<sequence length="427" mass="46025">MAGIRMVMTDTLDSLEARPPEQRERDLMARLPQLVARAKAAAGWSRILQNVNAVDINSRAALATLPVTRKSELHELQTQHAPFGGLNTTPVGQLARVYISPGPIFDPEGRGQDWWRFARPMYAAGVRAGGLLQNCFAYHFTPAAFMVEGGAARLGCAVIPAGSGQTEMQVQAIHALRPDTYVGTPSFLKIIIEKAHEMGVDISSIRQALVSAEALPESLRTWFGEHGVPGVLQLYASADIGSIAYETCSGGIRDPGMVLDEDLILEIVRPGSGDPVPAGEVGEVVVTVFNPDYPLIRFATGDLSAILTNAPPSPCGRTNTRIKGWLGRADQTTKIRGMFVHPSQVHDIARHHPEIVKARLVVSGHIAQEAMTLHCEVADPASANSTTCAAIIESIRKLTKLRGEVRFVAIGSLPNDGKVIADVRDYQ</sequence>
<comment type="caution">
    <text evidence="3">The sequence shown here is derived from an EMBL/GenBank/DDBJ whole genome shotgun (WGS) entry which is preliminary data.</text>
</comment>
<proteinExistence type="predicted"/>
<dbReference type="PANTHER" id="PTHR43845:SF1">
    <property type="entry name" value="BLR5969 PROTEIN"/>
    <property type="match status" value="1"/>
</dbReference>
<protein>
    <submittedName>
        <fullName evidence="3">AMP-binding protein</fullName>
    </submittedName>
</protein>
<dbReference type="InterPro" id="IPR042099">
    <property type="entry name" value="ANL_N_sf"/>
</dbReference>
<evidence type="ECO:0000313" key="4">
    <source>
        <dbReference type="Proteomes" id="UP000469734"/>
    </source>
</evidence>
<gene>
    <name evidence="3" type="ORF">GTP56_14675</name>
</gene>
<dbReference type="AlphaFoldDB" id="A0A7X4H184"/>
<accession>A0A7X4H184</accession>
<dbReference type="Gene3D" id="3.30.300.30">
    <property type="match status" value="1"/>
</dbReference>
<dbReference type="SUPFAM" id="SSF56801">
    <property type="entry name" value="Acetyl-CoA synthetase-like"/>
    <property type="match status" value="1"/>
</dbReference>
<evidence type="ECO:0000313" key="3">
    <source>
        <dbReference type="EMBL" id="MYM73436.1"/>
    </source>
</evidence>
<dbReference type="InterPro" id="IPR000873">
    <property type="entry name" value="AMP-dep_synth/lig_dom"/>
</dbReference>
<dbReference type="Pfam" id="PF00501">
    <property type="entry name" value="AMP-binding"/>
    <property type="match status" value="1"/>
</dbReference>
<dbReference type="PANTHER" id="PTHR43845">
    <property type="entry name" value="BLR5969 PROTEIN"/>
    <property type="match status" value="1"/>
</dbReference>
<dbReference type="InterPro" id="IPR045851">
    <property type="entry name" value="AMP-bd_C_sf"/>
</dbReference>
<organism evidence="3 4">
    <name type="scientific">Duganella margarita</name>
    <dbReference type="NCBI Taxonomy" id="2692170"/>
    <lineage>
        <taxon>Bacteria</taxon>
        <taxon>Pseudomonadati</taxon>
        <taxon>Pseudomonadota</taxon>
        <taxon>Betaproteobacteria</taxon>
        <taxon>Burkholderiales</taxon>
        <taxon>Oxalobacteraceae</taxon>
        <taxon>Telluria group</taxon>
        <taxon>Duganella</taxon>
    </lineage>
</organism>
<feature type="region of interest" description="Disordered" evidence="1">
    <location>
        <begin position="1"/>
        <end position="22"/>
    </location>
</feature>
<feature type="domain" description="AMP-dependent synthetase/ligase" evidence="2">
    <location>
        <begin position="145"/>
        <end position="286"/>
    </location>
</feature>